<keyword evidence="2 7" id="KW-0597">Phosphoprotein</keyword>
<evidence type="ECO:0000256" key="2">
    <source>
        <dbReference type="ARBA" id="ARBA00022553"/>
    </source>
</evidence>
<dbReference type="RefSeq" id="WP_094661307.1">
    <property type="nucleotide sequence ID" value="NZ_MWWR01000017.1"/>
</dbReference>
<dbReference type="SUPFAM" id="SSF46894">
    <property type="entry name" value="C-terminal effector domain of the bipartite response regulators"/>
    <property type="match status" value="1"/>
</dbReference>
<evidence type="ECO:0000256" key="1">
    <source>
        <dbReference type="ARBA" id="ARBA00004496"/>
    </source>
</evidence>
<protein>
    <submittedName>
        <fullName evidence="11">Transcriptional regulator</fullName>
    </submittedName>
</protein>
<dbReference type="GO" id="GO:0000976">
    <property type="term" value="F:transcription cis-regulatory region binding"/>
    <property type="evidence" value="ECO:0007669"/>
    <property type="project" value="TreeGrafter"/>
</dbReference>
<evidence type="ECO:0000313" key="12">
    <source>
        <dbReference type="Proteomes" id="UP000216725"/>
    </source>
</evidence>
<evidence type="ECO:0000313" key="11">
    <source>
        <dbReference type="EMBL" id="OZG50480.1"/>
    </source>
</evidence>
<keyword evidence="3" id="KW-0902">Two-component regulatory system</keyword>
<dbReference type="InterPro" id="IPR001867">
    <property type="entry name" value="OmpR/PhoB-type_DNA-bd"/>
</dbReference>
<dbReference type="CDD" id="cd00383">
    <property type="entry name" value="trans_reg_C"/>
    <property type="match status" value="1"/>
</dbReference>
<dbReference type="SMART" id="SM00862">
    <property type="entry name" value="Trans_reg_C"/>
    <property type="match status" value="1"/>
</dbReference>
<dbReference type="PROSITE" id="PS51755">
    <property type="entry name" value="OMPR_PHOB"/>
    <property type="match status" value="1"/>
</dbReference>
<evidence type="ECO:0000256" key="3">
    <source>
        <dbReference type="ARBA" id="ARBA00023012"/>
    </source>
</evidence>
<dbReference type="EMBL" id="MWWR01000017">
    <property type="protein sequence ID" value="OZG50480.1"/>
    <property type="molecule type" value="Genomic_DNA"/>
</dbReference>
<evidence type="ECO:0000259" key="9">
    <source>
        <dbReference type="PROSITE" id="PS50110"/>
    </source>
</evidence>
<reference evidence="11 12" key="1">
    <citation type="journal article" date="2017" name="BMC Genomics">
        <title>Comparative genomic and phylogenomic analyses of the Bifidobacteriaceae family.</title>
        <authorList>
            <person name="Lugli G.A."/>
            <person name="Milani C."/>
            <person name="Turroni F."/>
            <person name="Duranti S."/>
            <person name="Mancabelli L."/>
            <person name="Mangifesta M."/>
            <person name="Ferrario C."/>
            <person name="Modesto M."/>
            <person name="Mattarelli P."/>
            <person name="Jiri K."/>
            <person name="van Sinderen D."/>
            <person name="Ventura M."/>
        </authorList>
    </citation>
    <scope>NUCLEOTIDE SEQUENCE [LARGE SCALE GENOMIC DNA]</scope>
    <source>
        <strain evidence="11 12">DSM 24742</strain>
    </source>
</reference>
<dbReference type="SUPFAM" id="SSF52172">
    <property type="entry name" value="CheY-like"/>
    <property type="match status" value="1"/>
</dbReference>
<comment type="caution">
    <text evidence="11">The sequence shown here is derived from an EMBL/GenBank/DDBJ whole genome shotgun (WGS) entry which is preliminary data.</text>
</comment>
<organism evidence="11 12">
    <name type="scientific">Pseudoscardovia radai</name>
    <dbReference type="NCBI Taxonomy" id="987066"/>
    <lineage>
        <taxon>Bacteria</taxon>
        <taxon>Bacillati</taxon>
        <taxon>Actinomycetota</taxon>
        <taxon>Actinomycetes</taxon>
        <taxon>Bifidobacteriales</taxon>
        <taxon>Bifidobacteriaceae</taxon>
        <taxon>Pseudoscardovia</taxon>
    </lineage>
</organism>
<dbReference type="PROSITE" id="PS50110">
    <property type="entry name" value="RESPONSE_REGULATORY"/>
    <property type="match status" value="1"/>
</dbReference>
<dbReference type="OrthoDB" id="9812490at2"/>
<dbReference type="AlphaFoldDB" id="A0A261EUE1"/>
<dbReference type="InterPro" id="IPR001789">
    <property type="entry name" value="Sig_transdc_resp-reg_receiver"/>
</dbReference>
<proteinExistence type="predicted"/>
<feature type="domain" description="OmpR/PhoB-type" evidence="10">
    <location>
        <begin position="124"/>
        <end position="221"/>
    </location>
</feature>
<dbReference type="GO" id="GO:0005829">
    <property type="term" value="C:cytosol"/>
    <property type="evidence" value="ECO:0007669"/>
    <property type="project" value="TreeGrafter"/>
</dbReference>
<keyword evidence="12" id="KW-1185">Reference proteome</keyword>
<evidence type="ECO:0000256" key="5">
    <source>
        <dbReference type="ARBA" id="ARBA00023125"/>
    </source>
</evidence>
<evidence type="ECO:0000256" key="7">
    <source>
        <dbReference type="PROSITE-ProRule" id="PRU00169"/>
    </source>
</evidence>
<keyword evidence="5 8" id="KW-0238">DNA-binding</keyword>
<dbReference type="SMART" id="SM00448">
    <property type="entry name" value="REC"/>
    <property type="match status" value="1"/>
</dbReference>
<evidence type="ECO:0000256" key="4">
    <source>
        <dbReference type="ARBA" id="ARBA00023015"/>
    </source>
</evidence>
<dbReference type="PANTHER" id="PTHR48111">
    <property type="entry name" value="REGULATOR OF RPOS"/>
    <property type="match status" value="1"/>
</dbReference>
<keyword evidence="6" id="KW-0804">Transcription</keyword>
<dbReference type="InterPro" id="IPR011006">
    <property type="entry name" value="CheY-like_superfamily"/>
</dbReference>
<dbReference type="Gene3D" id="6.10.250.690">
    <property type="match status" value="1"/>
</dbReference>
<evidence type="ECO:0000256" key="8">
    <source>
        <dbReference type="PROSITE-ProRule" id="PRU01091"/>
    </source>
</evidence>
<feature type="domain" description="Response regulatory" evidence="9">
    <location>
        <begin position="2"/>
        <end position="116"/>
    </location>
</feature>
<dbReference type="InterPro" id="IPR016032">
    <property type="entry name" value="Sig_transdc_resp-reg_C-effctor"/>
</dbReference>
<dbReference type="PANTHER" id="PTHR48111:SF22">
    <property type="entry name" value="REGULATOR OF RPOS"/>
    <property type="match status" value="1"/>
</dbReference>
<dbReference type="GO" id="GO:0006355">
    <property type="term" value="P:regulation of DNA-templated transcription"/>
    <property type="evidence" value="ECO:0007669"/>
    <property type="project" value="InterPro"/>
</dbReference>
<sequence>MRILIAEDEKELARAESMVLKVNGYDVDVAYDGAEAINFAATTSYDVIVLDVMMPGIDGIEALRRIRGMGVTTPVIMLTAKAEVDDRITGLDAGADDYLTKPFAMKELLARIRSQARRATTFTPTVLSFGALSLNVGEQQISCESTMRLSSRETKLLEYLMLNAGHALDTKTIFEHVWKDEPTASPELVYVYVSYLRTKLRAVTDRVTIDGERGGSYRLVTLETPGIEPADDAALAADHQAASPTMR</sequence>
<evidence type="ECO:0000256" key="6">
    <source>
        <dbReference type="ARBA" id="ARBA00023163"/>
    </source>
</evidence>
<dbReference type="Gene3D" id="3.40.50.2300">
    <property type="match status" value="1"/>
</dbReference>
<dbReference type="GO" id="GO:0000156">
    <property type="term" value="F:phosphorelay response regulator activity"/>
    <property type="evidence" value="ECO:0007669"/>
    <property type="project" value="TreeGrafter"/>
</dbReference>
<feature type="modified residue" description="4-aspartylphosphate" evidence="7">
    <location>
        <position position="51"/>
    </location>
</feature>
<dbReference type="Gene3D" id="1.10.10.10">
    <property type="entry name" value="Winged helix-like DNA-binding domain superfamily/Winged helix DNA-binding domain"/>
    <property type="match status" value="1"/>
</dbReference>
<feature type="DNA-binding region" description="OmpR/PhoB-type" evidence="8">
    <location>
        <begin position="124"/>
        <end position="221"/>
    </location>
</feature>
<comment type="subcellular location">
    <subcellularLocation>
        <location evidence="1">Cytoplasm</location>
    </subcellularLocation>
</comment>
<dbReference type="Pfam" id="PF00072">
    <property type="entry name" value="Response_reg"/>
    <property type="match status" value="1"/>
</dbReference>
<dbReference type="FunFam" id="3.40.50.2300:FF:000001">
    <property type="entry name" value="DNA-binding response regulator PhoB"/>
    <property type="match status" value="1"/>
</dbReference>
<accession>A0A261EUE1</accession>
<name>A0A261EUE1_9BIFI</name>
<dbReference type="Proteomes" id="UP000216725">
    <property type="component" value="Unassembled WGS sequence"/>
</dbReference>
<gene>
    <name evidence="11" type="ORF">PSRA_1510</name>
</gene>
<dbReference type="InterPro" id="IPR036388">
    <property type="entry name" value="WH-like_DNA-bd_sf"/>
</dbReference>
<dbReference type="InterPro" id="IPR039420">
    <property type="entry name" value="WalR-like"/>
</dbReference>
<keyword evidence="4" id="KW-0805">Transcription regulation</keyword>
<evidence type="ECO:0000259" key="10">
    <source>
        <dbReference type="PROSITE" id="PS51755"/>
    </source>
</evidence>
<dbReference type="Pfam" id="PF00486">
    <property type="entry name" value="Trans_reg_C"/>
    <property type="match status" value="1"/>
</dbReference>
<dbReference type="GO" id="GO:0032993">
    <property type="term" value="C:protein-DNA complex"/>
    <property type="evidence" value="ECO:0007669"/>
    <property type="project" value="TreeGrafter"/>
</dbReference>